<comment type="caution">
    <text evidence="4">The sequence shown here is derived from an EMBL/GenBank/DDBJ whole genome shotgun (WGS) entry which is preliminary data.</text>
</comment>
<dbReference type="Gene3D" id="3.10.490.20">
    <property type="match status" value="1"/>
</dbReference>
<dbReference type="FunFam" id="1.10.8.720:FF:000046">
    <property type="entry name" value="Uncharacterized protein"/>
    <property type="match status" value="1"/>
</dbReference>
<dbReference type="Pfam" id="PF18199">
    <property type="entry name" value="Dynein_C"/>
    <property type="match status" value="1"/>
</dbReference>
<dbReference type="InterPro" id="IPR043160">
    <property type="entry name" value="Dynein_C_barrel"/>
</dbReference>
<dbReference type="Gene3D" id="3.40.50.300">
    <property type="entry name" value="P-loop containing nucleotide triphosphate hydrolases"/>
    <property type="match status" value="1"/>
</dbReference>
<dbReference type="GO" id="GO:0045505">
    <property type="term" value="F:dynein intermediate chain binding"/>
    <property type="evidence" value="ECO:0007669"/>
    <property type="project" value="InterPro"/>
</dbReference>
<feature type="domain" description="Dynein heavy chain AAA lid" evidence="2">
    <location>
        <begin position="263"/>
        <end position="308"/>
    </location>
</feature>
<dbReference type="InterPro" id="IPR041658">
    <property type="entry name" value="AAA_lid_11"/>
</dbReference>
<dbReference type="AlphaFoldDB" id="A0A2G8JWZ9"/>
<dbReference type="PANTHER" id="PTHR22878">
    <property type="entry name" value="DYNEIN HEAVY CHAIN 6, AXONEMAL-LIKE-RELATED"/>
    <property type="match status" value="1"/>
</dbReference>
<reference evidence="4 5" key="1">
    <citation type="journal article" date="2017" name="PLoS Biol.">
        <title>The sea cucumber genome provides insights into morphological evolution and visceral regeneration.</title>
        <authorList>
            <person name="Zhang X."/>
            <person name="Sun L."/>
            <person name="Yuan J."/>
            <person name="Sun Y."/>
            <person name="Gao Y."/>
            <person name="Zhang L."/>
            <person name="Li S."/>
            <person name="Dai H."/>
            <person name="Hamel J.F."/>
            <person name="Liu C."/>
            <person name="Yu Y."/>
            <person name="Liu S."/>
            <person name="Lin W."/>
            <person name="Guo K."/>
            <person name="Jin S."/>
            <person name="Xu P."/>
            <person name="Storey K.B."/>
            <person name="Huan P."/>
            <person name="Zhang T."/>
            <person name="Zhou Y."/>
            <person name="Zhang J."/>
            <person name="Lin C."/>
            <person name="Li X."/>
            <person name="Xing L."/>
            <person name="Huo D."/>
            <person name="Sun M."/>
            <person name="Wang L."/>
            <person name="Mercier A."/>
            <person name="Li F."/>
            <person name="Yang H."/>
            <person name="Xiang J."/>
        </authorList>
    </citation>
    <scope>NUCLEOTIDE SEQUENCE [LARGE SCALE GENOMIC DNA]</scope>
    <source>
        <strain evidence="4">Shaxun</strain>
        <tissue evidence="4">Muscle</tissue>
    </source>
</reference>
<evidence type="ECO:0000313" key="4">
    <source>
        <dbReference type="EMBL" id="PIK40274.1"/>
    </source>
</evidence>
<dbReference type="InterPro" id="IPR027417">
    <property type="entry name" value="P-loop_NTPase"/>
</dbReference>
<dbReference type="Gene3D" id="1.20.1270.280">
    <property type="match status" value="1"/>
</dbReference>
<name>A0A2G8JWZ9_STIJA</name>
<evidence type="ECO:0000259" key="3">
    <source>
        <dbReference type="Pfam" id="PF18199"/>
    </source>
</evidence>
<evidence type="ECO:0000259" key="2">
    <source>
        <dbReference type="Pfam" id="PF18198"/>
    </source>
</evidence>
<keyword evidence="5" id="KW-1185">Reference proteome</keyword>
<dbReference type="GO" id="GO:0051959">
    <property type="term" value="F:dynein light intermediate chain binding"/>
    <property type="evidence" value="ECO:0007669"/>
    <property type="project" value="InterPro"/>
</dbReference>
<dbReference type="EMBL" id="MRZV01001141">
    <property type="protein sequence ID" value="PIK40274.1"/>
    <property type="molecule type" value="Genomic_DNA"/>
</dbReference>
<dbReference type="Proteomes" id="UP000230750">
    <property type="component" value="Unassembled WGS sequence"/>
</dbReference>
<dbReference type="Gene3D" id="1.10.8.720">
    <property type="entry name" value="Region D6 of dynein motor"/>
    <property type="match status" value="1"/>
</dbReference>
<organism evidence="4 5">
    <name type="scientific">Stichopus japonicus</name>
    <name type="common">Sea cucumber</name>
    <dbReference type="NCBI Taxonomy" id="307972"/>
    <lineage>
        <taxon>Eukaryota</taxon>
        <taxon>Metazoa</taxon>
        <taxon>Echinodermata</taxon>
        <taxon>Eleutherozoa</taxon>
        <taxon>Echinozoa</taxon>
        <taxon>Holothuroidea</taxon>
        <taxon>Aspidochirotacea</taxon>
        <taxon>Aspidochirotida</taxon>
        <taxon>Stichopodidae</taxon>
        <taxon>Apostichopus</taxon>
    </lineage>
</organism>
<accession>A0A2G8JWZ9</accession>
<dbReference type="InterPro" id="IPR004273">
    <property type="entry name" value="Dynein_heavy_D6_P-loop"/>
</dbReference>
<protein>
    <submittedName>
        <fullName evidence="4">Putative dynein heavy chain 12, axonemal</fullName>
    </submittedName>
</protein>
<dbReference type="InterPro" id="IPR026983">
    <property type="entry name" value="DHC"/>
</dbReference>
<dbReference type="InterPro" id="IPR042219">
    <property type="entry name" value="AAA_lid_11_sf"/>
</dbReference>
<sequence>MCDLPGYKGFRDYFQDNVVEWKTFYESKEPHKEALPGNWNSKQQISRELVISVLDQTSSLRRIRNFEVANITIGRVRIGVSPLVTDFVISKLGQKFVQPPPFDLAKSYADSHACAPLIFVLSPGADPMAALLKFADDKGFSGDKFNAISLGQGQGPVASKLITAAVQNGSWVVLQNCHLAVSWMPSLEKICEEFSPENVNPEFRLWLTSYPSDKFPVTVLQNGVKMTNEPPTGLRMNILQSYISDPVSDPEFFSGCQGKEVVWEKLLFGLCFFHALVQERRKFGPLGWNIAYGFNESDLRISIRQLQNLPLNQEPEVFGMHENVDISKSLQETKELFDSVLLTQGVKEGAVEERRQMTCSTISPRISSQKNPALASDTIATLQTHLCRSLPKDFDLEEGLKKYPVVYNESMNTVLVQEMGRFNKLIITIRTSLQNLQKAIKGLVVMSSDLESVASSLLIGKVPDMWAKTSYPSLKPLGSYVTDFLARLKFLQDWFDNGKPNSFWVSGFFFTQAFLTGAMQNYARKYTIPIDKCGYEFEVLPCETIETSPEDGVYIHGLFLDGARWDRKRGILGESLPKVLFDPVPIIWIKPGKKSDFKDKPDYVCPLYKTSERRGTLSTTGHSTNFVLAFSLPTDQPVQHWIKRGVALLCQLDD</sequence>
<dbReference type="GO" id="GO:0008569">
    <property type="term" value="F:minus-end-directed microtubule motor activity"/>
    <property type="evidence" value="ECO:0007669"/>
    <property type="project" value="InterPro"/>
</dbReference>
<dbReference type="Pfam" id="PF18198">
    <property type="entry name" value="AAA_lid_11"/>
    <property type="match status" value="1"/>
</dbReference>
<gene>
    <name evidence="4" type="ORF">BSL78_22872</name>
</gene>
<dbReference type="FunFam" id="3.40.50.300:FF:000362">
    <property type="entry name" value="Dynein, axonemal, heavy chain 6"/>
    <property type="match status" value="1"/>
</dbReference>
<dbReference type="FunFam" id="1.20.1270.280:FF:000001">
    <property type="entry name" value="dynein heavy chain 7, axonemal"/>
    <property type="match status" value="1"/>
</dbReference>
<dbReference type="InterPro" id="IPR041228">
    <property type="entry name" value="Dynein_C"/>
</dbReference>
<dbReference type="STRING" id="307972.A0A2G8JWZ9"/>
<dbReference type="FunFam" id="3.10.490.20:FF:000001">
    <property type="entry name" value="dynein heavy chain 7, axonemal"/>
    <property type="match status" value="1"/>
</dbReference>
<evidence type="ECO:0000313" key="5">
    <source>
        <dbReference type="Proteomes" id="UP000230750"/>
    </source>
</evidence>
<dbReference type="PANTHER" id="PTHR22878:SF70">
    <property type="entry name" value="DYNEIN HEAVY CHAIN 2, AXONEMAL"/>
    <property type="match status" value="1"/>
</dbReference>
<dbReference type="OrthoDB" id="5593012at2759"/>
<evidence type="ECO:0000259" key="1">
    <source>
        <dbReference type="Pfam" id="PF03028"/>
    </source>
</evidence>
<dbReference type="GO" id="GO:0007018">
    <property type="term" value="P:microtubule-based movement"/>
    <property type="evidence" value="ECO:0007669"/>
    <property type="project" value="InterPro"/>
</dbReference>
<proteinExistence type="predicted"/>
<feature type="domain" description="Dynein heavy chain region D6 P-loop" evidence="1">
    <location>
        <begin position="113"/>
        <end position="227"/>
    </location>
</feature>
<dbReference type="Pfam" id="PF03028">
    <property type="entry name" value="Dynein_heavy"/>
    <property type="match status" value="1"/>
</dbReference>
<feature type="domain" description="Dynein heavy chain C-terminal" evidence="3">
    <location>
        <begin position="331"/>
        <end position="650"/>
    </location>
</feature>
<dbReference type="GO" id="GO:0030286">
    <property type="term" value="C:dynein complex"/>
    <property type="evidence" value="ECO:0007669"/>
    <property type="project" value="InterPro"/>
</dbReference>